<evidence type="ECO:0008006" key="6">
    <source>
        <dbReference type="Google" id="ProtNLM"/>
    </source>
</evidence>
<evidence type="ECO:0000256" key="1">
    <source>
        <dbReference type="ARBA" id="ARBA00022729"/>
    </source>
</evidence>
<evidence type="ECO:0000313" key="4">
    <source>
        <dbReference type="EMBL" id="HIS48223.1"/>
    </source>
</evidence>
<sequence>MGISLTLGACGQEAASPEMQPTASAVETEAVTESRDTQSEEETIEETETKDKNETASDAVITAMDFNGVSALIYYPTPNAAETLGVSTTCTAPSFLIFGDSMYDEASASEFAKSSGLAQIAADNGSSIIFINPDADGWDMSDLKYYANVASTISDSSTDRMENGVLYSTDFMTGEETQGISGTQQRIYVYGIGSGADYVAANLLKQVNIPSKWGGEADATITGCTLVNATDVSSVEKNDIPVVSIGNSEEINQVLTENCGSILEAEDEDYAGQYVSVIGNYRRQSGVLIPVNNYEEEGIVQIIENTTVKTTPDNASETYAGTESHEVSYVIYYDENLDVENGNVPLLLCFHGGGNTALYEALATEWPEIGQENGFITVSVDKHDTDGTAGEIIELISQLQEKYSIDSSRIYATGFSMGGAKSWDLFEQYPEVFAGIAPMDASFEPGIDSYGNPVENVNEDVIVPIFYVGAENSFGAELPAHALLDGETITNGSLLNRIPQVFSVNQVNKEYNVELTDKENWENKAWGISGDISYTVTDKDDFTNSVLTVNLFQSKDGKYYTALADSSVQGHEILSRNNWAVWDFLSQFSRNEDGSISINEVTYTLPSDDGSITDNSYNMNE</sequence>
<organism evidence="4 5">
    <name type="scientific">Candidatus Scybalocola faecigallinarum</name>
    <dbReference type="NCBI Taxonomy" id="2840941"/>
    <lineage>
        <taxon>Bacteria</taxon>
        <taxon>Bacillati</taxon>
        <taxon>Bacillota</taxon>
        <taxon>Clostridia</taxon>
        <taxon>Lachnospirales</taxon>
        <taxon>Lachnospiraceae</taxon>
        <taxon>Lachnospiraceae incertae sedis</taxon>
        <taxon>Candidatus Scybalocola (ex Gilroy et al. 2021)</taxon>
    </lineage>
</organism>
<dbReference type="InterPro" id="IPR029058">
    <property type="entry name" value="AB_hydrolase_fold"/>
</dbReference>
<evidence type="ECO:0000313" key="5">
    <source>
        <dbReference type="Proteomes" id="UP000823927"/>
    </source>
</evidence>
<keyword evidence="1" id="KW-0732">Signal</keyword>
<accession>A0A9D1JRI6</accession>
<proteinExistence type="predicted"/>
<reference evidence="4" key="1">
    <citation type="submission" date="2020-10" db="EMBL/GenBank/DDBJ databases">
        <authorList>
            <person name="Gilroy R."/>
        </authorList>
    </citation>
    <scope>NUCLEOTIDE SEQUENCE</scope>
    <source>
        <strain evidence="4">CHK178-757</strain>
    </source>
</reference>
<protein>
    <recommendedName>
        <fullName evidence="6">Poly(3-hydroxybutyrate) depolymerase</fullName>
    </recommendedName>
</protein>
<comment type="caution">
    <text evidence="4">The sequence shown here is derived from an EMBL/GenBank/DDBJ whole genome shotgun (WGS) entry which is preliminary data.</text>
</comment>
<feature type="region of interest" description="Disordered" evidence="3">
    <location>
        <begin position="1"/>
        <end position="56"/>
    </location>
</feature>
<dbReference type="GO" id="GO:0016787">
    <property type="term" value="F:hydrolase activity"/>
    <property type="evidence" value="ECO:0007669"/>
    <property type="project" value="UniProtKB-KW"/>
</dbReference>
<evidence type="ECO:0000256" key="2">
    <source>
        <dbReference type="ARBA" id="ARBA00022801"/>
    </source>
</evidence>
<dbReference type="SUPFAM" id="SSF53474">
    <property type="entry name" value="alpha/beta-Hydrolases"/>
    <property type="match status" value="1"/>
</dbReference>
<keyword evidence="2" id="KW-0378">Hydrolase</keyword>
<gene>
    <name evidence="4" type="ORF">IAB46_11850</name>
</gene>
<dbReference type="EMBL" id="DVIT01000046">
    <property type="protein sequence ID" value="HIS48223.1"/>
    <property type="molecule type" value="Genomic_DNA"/>
</dbReference>
<dbReference type="Gene3D" id="3.40.50.1820">
    <property type="entry name" value="alpha/beta hydrolase"/>
    <property type="match status" value="1"/>
</dbReference>
<reference evidence="4" key="2">
    <citation type="journal article" date="2021" name="PeerJ">
        <title>Extensive microbial diversity within the chicken gut microbiome revealed by metagenomics and culture.</title>
        <authorList>
            <person name="Gilroy R."/>
            <person name="Ravi A."/>
            <person name="Getino M."/>
            <person name="Pursley I."/>
            <person name="Horton D.L."/>
            <person name="Alikhan N.F."/>
            <person name="Baker D."/>
            <person name="Gharbi K."/>
            <person name="Hall N."/>
            <person name="Watson M."/>
            <person name="Adriaenssens E.M."/>
            <person name="Foster-Nyarko E."/>
            <person name="Jarju S."/>
            <person name="Secka A."/>
            <person name="Antonio M."/>
            <person name="Oren A."/>
            <person name="Chaudhuri R.R."/>
            <person name="La Ragione R."/>
            <person name="Hildebrand F."/>
            <person name="Pallen M.J."/>
        </authorList>
    </citation>
    <scope>NUCLEOTIDE SEQUENCE</scope>
    <source>
        <strain evidence="4">CHK178-757</strain>
    </source>
</reference>
<dbReference type="PANTHER" id="PTHR43037">
    <property type="entry name" value="UNNAMED PRODUCT-RELATED"/>
    <property type="match status" value="1"/>
</dbReference>
<evidence type="ECO:0000256" key="3">
    <source>
        <dbReference type="SAM" id="MobiDB-lite"/>
    </source>
</evidence>
<dbReference type="PANTHER" id="PTHR43037:SF5">
    <property type="entry name" value="FERULOYL ESTERASE"/>
    <property type="match status" value="1"/>
</dbReference>
<dbReference type="Proteomes" id="UP000823927">
    <property type="component" value="Unassembled WGS sequence"/>
</dbReference>
<dbReference type="InterPro" id="IPR050955">
    <property type="entry name" value="Plant_Biomass_Hydrol_Est"/>
</dbReference>
<dbReference type="AlphaFoldDB" id="A0A9D1JRI6"/>
<name>A0A9D1JRI6_9FIRM</name>